<dbReference type="InterPro" id="IPR006037">
    <property type="entry name" value="RCK_C"/>
</dbReference>
<keyword evidence="2" id="KW-1133">Transmembrane helix</keyword>
<dbReference type="PROSITE" id="PS51201">
    <property type="entry name" value="RCK_N"/>
    <property type="match status" value="1"/>
</dbReference>
<dbReference type="GO" id="GO:0005886">
    <property type="term" value="C:plasma membrane"/>
    <property type="evidence" value="ECO:0007669"/>
    <property type="project" value="UniProtKB-SubCell"/>
</dbReference>
<dbReference type="EMBL" id="CP070608">
    <property type="protein sequence ID" value="QSE99315.1"/>
    <property type="molecule type" value="Genomic_DNA"/>
</dbReference>
<evidence type="ECO:0000259" key="3">
    <source>
        <dbReference type="PROSITE" id="PS51201"/>
    </source>
</evidence>
<dbReference type="SUPFAM" id="SSF51735">
    <property type="entry name" value="NAD(P)-binding Rossmann-fold domains"/>
    <property type="match status" value="1"/>
</dbReference>
<protein>
    <submittedName>
        <fullName evidence="5">Potassium channel protein</fullName>
    </submittedName>
</protein>
<keyword evidence="5" id="KW-0407">Ion channel</keyword>
<keyword evidence="5" id="KW-0813">Transport</keyword>
<keyword evidence="6" id="KW-1185">Reference proteome</keyword>
<dbReference type="InterPro" id="IPR003148">
    <property type="entry name" value="RCK_N"/>
</dbReference>
<keyword evidence="2" id="KW-0812">Transmembrane</keyword>
<comment type="subcellular location">
    <subcellularLocation>
        <location evidence="1">Cell membrane</location>
        <topology evidence="1">Multi-pass membrane protein</topology>
    </subcellularLocation>
</comment>
<dbReference type="Proteomes" id="UP000662783">
    <property type="component" value="Chromosome"/>
</dbReference>
<dbReference type="InterPro" id="IPR013099">
    <property type="entry name" value="K_chnl_dom"/>
</dbReference>
<evidence type="ECO:0000259" key="4">
    <source>
        <dbReference type="PROSITE" id="PS51202"/>
    </source>
</evidence>
<sequence length="317" mass="35248">MTLGALGYVVLEDFTTLDAVYMAVITFATVGYNEVNTLSEAGKVFTIVFIIVNMGIFAYTVSVLSSFLFEGELRKVFKNLKSNRDLSKLTDHVIVCGYGKNGSKACEELLKDNKEFVIVESNEEVIRSLPEDKRYHFVIGNATLDEVLLEAGIENASTVITSLPEDSDNVFITLTARELNPLVKIIAKATEPSSEKKLYRAGASHVVMPDRLGGIHMANLITKPYVIEFLELINGVNDSKLVLEEVNHESLKEDYKNKTLRELDIRNKTGATIIAFKDDQLGFVFNPHSEKLVQDNDVLIVLGKAETIEKFKATFVA</sequence>
<evidence type="ECO:0000256" key="1">
    <source>
        <dbReference type="ARBA" id="ARBA00004651"/>
    </source>
</evidence>
<dbReference type="KEGG" id="fuv:JR347_03225"/>
<reference evidence="5" key="1">
    <citation type="submission" date="2021-02" db="EMBL/GenBank/DDBJ databases">
        <title>Fulvivirga sp. S481 isolated from sea water.</title>
        <authorList>
            <person name="Bae S.S."/>
            <person name="Baek K."/>
        </authorList>
    </citation>
    <scope>NUCLEOTIDE SEQUENCE</scope>
    <source>
        <strain evidence="5">S481</strain>
    </source>
</reference>
<dbReference type="Gene3D" id="3.30.70.1450">
    <property type="entry name" value="Regulator of K+ conductance, C-terminal domain"/>
    <property type="match status" value="1"/>
</dbReference>
<gene>
    <name evidence="5" type="ORF">JR347_03225</name>
</gene>
<dbReference type="SUPFAM" id="SSF116726">
    <property type="entry name" value="TrkA C-terminal domain-like"/>
    <property type="match status" value="1"/>
</dbReference>
<name>A0A974WJF5_9BACT</name>
<dbReference type="GO" id="GO:0008324">
    <property type="term" value="F:monoatomic cation transmembrane transporter activity"/>
    <property type="evidence" value="ECO:0007669"/>
    <property type="project" value="InterPro"/>
</dbReference>
<evidence type="ECO:0000313" key="6">
    <source>
        <dbReference type="Proteomes" id="UP000662783"/>
    </source>
</evidence>
<proteinExistence type="predicted"/>
<keyword evidence="5" id="KW-0406">Ion transport</keyword>
<dbReference type="Pfam" id="PF07885">
    <property type="entry name" value="Ion_trans_2"/>
    <property type="match status" value="1"/>
</dbReference>
<dbReference type="PROSITE" id="PS51202">
    <property type="entry name" value="RCK_C"/>
    <property type="match status" value="1"/>
</dbReference>
<dbReference type="InterPro" id="IPR036721">
    <property type="entry name" value="RCK_C_sf"/>
</dbReference>
<feature type="domain" description="RCK C-terminal" evidence="4">
    <location>
        <begin position="230"/>
        <end position="317"/>
    </location>
</feature>
<evidence type="ECO:0000256" key="2">
    <source>
        <dbReference type="SAM" id="Phobius"/>
    </source>
</evidence>
<accession>A0A974WJF5</accession>
<dbReference type="InterPro" id="IPR036291">
    <property type="entry name" value="NAD(P)-bd_dom_sf"/>
</dbReference>
<dbReference type="GO" id="GO:0006813">
    <property type="term" value="P:potassium ion transport"/>
    <property type="evidence" value="ECO:0007669"/>
    <property type="project" value="InterPro"/>
</dbReference>
<evidence type="ECO:0000313" key="5">
    <source>
        <dbReference type="EMBL" id="QSE99315.1"/>
    </source>
</evidence>
<dbReference type="PANTHER" id="PTHR43833:SF9">
    <property type="entry name" value="POTASSIUM CHANNEL PROTEIN YUGO-RELATED"/>
    <property type="match status" value="1"/>
</dbReference>
<dbReference type="SUPFAM" id="SSF81324">
    <property type="entry name" value="Voltage-gated potassium channels"/>
    <property type="match status" value="1"/>
</dbReference>
<keyword evidence="2" id="KW-0472">Membrane</keyword>
<dbReference type="PANTHER" id="PTHR43833">
    <property type="entry name" value="POTASSIUM CHANNEL PROTEIN 2-RELATED-RELATED"/>
    <property type="match status" value="1"/>
</dbReference>
<dbReference type="AlphaFoldDB" id="A0A974WJF5"/>
<dbReference type="Gene3D" id="3.40.50.720">
    <property type="entry name" value="NAD(P)-binding Rossmann-like Domain"/>
    <property type="match status" value="1"/>
</dbReference>
<feature type="transmembrane region" description="Helical" evidence="2">
    <location>
        <begin position="44"/>
        <end position="69"/>
    </location>
</feature>
<dbReference type="Pfam" id="PF02254">
    <property type="entry name" value="TrkA_N"/>
    <property type="match status" value="1"/>
</dbReference>
<dbReference type="Gene3D" id="1.10.287.70">
    <property type="match status" value="1"/>
</dbReference>
<dbReference type="Pfam" id="PF02080">
    <property type="entry name" value="TrkA_C"/>
    <property type="match status" value="1"/>
</dbReference>
<feature type="domain" description="RCK N-terminal" evidence="3">
    <location>
        <begin position="90"/>
        <end position="208"/>
    </location>
</feature>
<organism evidence="5 6">
    <name type="scientific">Fulvivirga lutea</name>
    <dbReference type="NCBI Taxonomy" id="2810512"/>
    <lineage>
        <taxon>Bacteria</taxon>
        <taxon>Pseudomonadati</taxon>
        <taxon>Bacteroidota</taxon>
        <taxon>Cytophagia</taxon>
        <taxon>Cytophagales</taxon>
        <taxon>Fulvivirgaceae</taxon>
        <taxon>Fulvivirga</taxon>
    </lineage>
</organism>
<dbReference type="InterPro" id="IPR050721">
    <property type="entry name" value="Trk_Ktr_HKT_K-transport"/>
</dbReference>